<accession>A0A6I6JTB3</accession>
<dbReference type="Gene3D" id="1.25.40.10">
    <property type="entry name" value="Tetratricopeptide repeat domain"/>
    <property type="match status" value="1"/>
</dbReference>
<dbReference type="RefSeq" id="WP_158866721.1">
    <property type="nucleotide sequence ID" value="NZ_CP046401.1"/>
</dbReference>
<dbReference type="Proteomes" id="UP000428260">
    <property type="component" value="Chromosome"/>
</dbReference>
<dbReference type="AlphaFoldDB" id="A0A6I6JTB3"/>
<gene>
    <name evidence="1" type="ORF">GM418_12610</name>
</gene>
<organism evidence="1 2">
    <name type="scientific">Maribellus comscasis</name>
    <dbReference type="NCBI Taxonomy" id="2681766"/>
    <lineage>
        <taxon>Bacteria</taxon>
        <taxon>Pseudomonadati</taxon>
        <taxon>Bacteroidota</taxon>
        <taxon>Bacteroidia</taxon>
        <taxon>Marinilabiliales</taxon>
        <taxon>Prolixibacteraceae</taxon>
        <taxon>Maribellus</taxon>
    </lineage>
</organism>
<evidence type="ECO:0000313" key="2">
    <source>
        <dbReference type="Proteomes" id="UP000428260"/>
    </source>
</evidence>
<name>A0A6I6JTB3_9BACT</name>
<proteinExistence type="predicted"/>
<dbReference type="KEGG" id="mcos:GM418_12610"/>
<dbReference type="InterPro" id="IPR011990">
    <property type="entry name" value="TPR-like_helical_dom_sf"/>
</dbReference>
<keyword evidence="2" id="KW-1185">Reference proteome</keyword>
<protein>
    <recommendedName>
        <fullName evidence="3">Tetratricopeptide repeat protein</fullName>
    </recommendedName>
</protein>
<reference evidence="1 2" key="1">
    <citation type="submission" date="2019-11" db="EMBL/GenBank/DDBJ databases">
        <authorList>
            <person name="Zheng R.K."/>
            <person name="Sun C.M."/>
        </authorList>
    </citation>
    <scope>NUCLEOTIDE SEQUENCE [LARGE SCALE GENOMIC DNA]</scope>
    <source>
        <strain evidence="1 2">WC007</strain>
    </source>
</reference>
<evidence type="ECO:0000313" key="1">
    <source>
        <dbReference type="EMBL" id="QGY44469.1"/>
    </source>
</evidence>
<sequence>MLIKTNIFILILFIGITIQALPNEASDSTFNAAKTYIRKSQPDAAIPLLLKIIEKTDSEETIIKANINLAEAYRQKVV</sequence>
<dbReference type="EMBL" id="CP046401">
    <property type="protein sequence ID" value="QGY44469.1"/>
    <property type="molecule type" value="Genomic_DNA"/>
</dbReference>
<evidence type="ECO:0008006" key="3">
    <source>
        <dbReference type="Google" id="ProtNLM"/>
    </source>
</evidence>